<keyword evidence="3" id="KW-1185">Reference proteome</keyword>
<evidence type="ECO:0000313" key="2">
    <source>
        <dbReference type="EMBL" id="KAK4003470.1"/>
    </source>
</evidence>
<name>A0ABQ9YS97_9CRUS</name>
<protein>
    <submittedName>
        <fullName evidence="2">Uncharacterized protein</fullName>
    </submittedName>
</protein>
<dbReference type="EMBL" id="JAOYFB010000001">
    <property type="protein sequence ID" value="KAK4003470.1"/>
    <property type="molecule type" value="Genomic_DNA"/>
</dbReference>
<accession>A0ABQ9YS97</accession>
<feature type="compositionally biased region" description="Basic and acidic residues" evidence="1">
    <location>
        <begin position="19"/>
        <end position="56"/>
    </location>
</feature>
<sequence>MKDYNTETDITIASGDSNQENRDSHTHTKHMERITQRKEEEKRKSRNKEVDKTHERISGTVPPIAIDELGKIHDQIVLFLCDEVDKA</sequence>
<gene>
    <name evidence="2" type="ORF">OUZ56_005232</name>
</gene>
<dbReference type="Proteomes" id="UP001234178">
    <property type="component" value="Unassembled WGS sequence"/>
</dbReference>
<organism evidence="2 3">
    <name type="scientific">Daphnia magna</name>
    <dbReference type="NCBI Taxonomy" id="35525"/>
    <lineage>
        <taxon>Eukaryota</taxon>
        <taxon>Metazoa</taxon>
        <taxon>Ecdysozoa</taxon>
        <taxon>Arthropoda</taxon>
        <taxon>Crustacea</taxon>
        <taxon>Branchiopoda</taxon>
        <taxon>Diplostraca</taxon>
        <taxon>Cladocera</taxon>
        <taxon>Anomopoda</taxon>
        <taxon>Daphniidae</taxon>
        <taxon>Daphnia</taxon>
    </lineage>
</organism>
<evidence type="ECO:0000313" key="3">
    <source>
        <dbReference type="Proteomes" id="UP001234178"/>
    </source>
</evidence>
<evidence type="ECO:0000256" key="1">
    <source>
        <dbReference type="SAM" id="MobiDB-lite"/>
    </source>
</evidence>
<comment type="caution">
    <text evidence="2">The sequence shown here is derived from an EMBL/GenBank/DDBJ whole genome shotgun (WGS) entry which is preliminary data.</text>
</comment>
<feature type="region of interest" description="Disordered" evidence="1">
    <location>
        <begin position="1"/>
        <end position="56"/>
    </location>
</feature>
<feature type="compositionally biased region" description="Polar residues" evidence="1">
    <location>
        <begin position="7"/>
        <end position="18"/>
    </location>
</feature>
<proteinExistence type="predicted"/>
<reference evidence="2 3" key="1">
    <citation type="journal article" date="2023" name="Nucleic Acids Res.">
        <title>The hologenome of Daphnia magna reveals possible DNA methylation and microbiome-mediated evolution of the host genome.</title>
        <authorList>
            <person name="Chaturvedi A."/>
            <person name="Li X."/>
            <person name="Dhandapani V."/>
            <person name="Marshall H."/>
            <person name="Kissane S."/>
            <person name="Cuenca-Cambronero M."/>
            <person name="Asole G."/>
            <person name="Calvet F."/>
            <person name="Ruiz-Romero M."/>
            <person name="Marangio P."/>
            <person name="Guigo R."/>
            <person name="Rago D."/>
            <person name="Mirbahai L."/>
            <person name="Eastwood N."/>
            <person name="Colbourne J.K."/>
            <person name="Zhou J."/>
            <person name="Mallon E."/>
            <person name="Orsini L."/>
        </authorList>
    </citation>
    <scope>NUCLEOTIDE SEQUENCE [LARGE SCALE GENOMIC DNA]</scope>
    <source>
        <strain evidence="2">LRV0_1</strain>
    </source>
</reference>